<sequence>MFLKRLSLAAAAAAVAIGTALPAVAADDLKISSMDQINFGIISTESSQNLRTMWDPFLADMSAKLGVEVKAFFAPDYAGIIQGMRFDKVDVAWFGNKSAMEAVDRAGGEIFAQTVAADGSPGYWSLLITQADRTDLNNLDDFLAKAKDLTFANGDPNSTSGFLVPSYYVFAQNNVDARTAFKRTLSANHETNALAVANGQVDVATNNTENLARLEKTFPEKAKQIKAIWKSPLIPADPIVWRTNLPEDAKTKIKSFFMTYGVEGPEVEKEKAVLAGLTWAPFRDSSNDQLVPIRQLELFRTKAKLTADEGMAADEKAKKIAEIDAQLDVLNKRAAEIEKAAKAS</sequence>
<dbReference type="NCBIfam" id="TIGR03431">
    <property type="entry name" value="PhnD"/>
    <property type="match status" value="1"/>
</dbReference>
<dbReference type="Gene3D" id="1.20.58.90">
    <property type="match status" value="1"/>
</dbReference>
<feature type="chain" id="PRO_5045754770" evidence="4">
    <location>
        <begin position="26"/>
        <end position="344"/>
    </location>
</feature>
<name>A0ABQ1I8J9_9PROT</name>
<evidence type="ECO:0000256" key="3">
    <source>
        <dbReference type="SAM" id="Coils"/>
    </source>
</evidence>
<keyword evidence="3" id="KW-0175">Coiled coil</keyword>
<dbReference type="Proteomes" id="UP000603352">
    <property type="component" value="Unassembled WGS sequence"/>
</dbReference>
<dbReference type="PANTHER" id="PTHR35841">
    <property type="entry name" value="PHOSPHONATES-BINDING PERIPLASMIC PROTEIN"/>
    <property type="match status" value="1"/>
</dbReference>
<evidence type="ECO:0000256" key="1">
    <source>
        <dbReference type="ARBA" id="ARBA00007162"/>
    </source>
</evidence>
<feature type="coiled-coil region" evidence="3">
    <location>
        <begin position="313"/>
        <end position="340"/>
    </location>
</feature>
<dbReference type="PANTHER" id="PTHR35841:SF1">
    <property type="entry name" value="PHOSPHONATES-BINDING PERIPLASMIC PROTEIN"/>
    <property type="match status" value="1"/>
</dbReference>
<evidence type="ECO:0000313" key="5">
    <source>
        <dbReference type="EMBL" id="GGB24603.1"/>
    </source>
</evidence>
<keyword evidence="2 4" id="KW-0732">Signal</keyword>
<dbReference type="NCBIfam" id="TIGR01098">
    <property type="entry name" value="3A0109s03R"/>
    <property type="match status" value="1"/>
</dbReference>
<proteinExistence type="inferred from homology"/>
<feature type="signal peptide" evidence="4">
    <location>
        <begin position="1"/>
        <end position="25"/>
    </location>
</feature>
<evidence type="ECO:0000313" key="6">
    <source>
        <dbReference type="Proteomes" id="UP000603352"/>
    </source>
</evidence>
<dbReference type="InterPro" id="IPR005770">
    <property type="entry name" value="PhnD"/>
</dbReference>
<gene>
    <name evidence="5" type="primary">phnD</name>
    <name evidence="5" type="ORF">GCM10011505_02360</name>
</gene>
<organism evidence="5 6">
    <name type="scientific">Tistrella bauzanensis</name>
    <dbReference type="NCBI Taxonomy" id="657419"/>
    <lineage>
        <taxon>Bacteria</taxon>
        <taxon>Pseudomonadati</taxon>
        <taxon>Pseudomonadota</taxon>
        <taxon>Alphaproteobacteria</taxon>
        <taxon>Geminicoccales</taxon>
        <taxon>Geminicoccaceae</taxon>
        <taxon>Tistrella</taxon>
    </lineage>
</organism>
<reference evidence="6" key="1">
    <citation type="journal article" date="2019" name="Int. J. Syst. Evol. Microbiol.">
        <title>The Global Catalogue of Microorganisms (GCM) 10K type strain sequencing project: providing services to taxonomists for standard genome sequencing and annotation.</title>
        <authorList>
            <consortium name="The Broad Institute Genomics Platform"/>
            <consortium name="The Broad Institute Genome Sequencing Center for Infectious Disease"/>
            <person name="Wu L."/>
            <person name="Ma J."/>
        </authorList>
    </citation>
    <scope>NUCLEOTIDE SEQUENCE [LARGE SCALE GENOMIC DNA]</scope>
    <source>
        <strain evidence="6">CGMCC 1.10188</strain>
    </source>
</reference>
<dbReference type="Pfam" id="PF12974">
    <property type="entry name" value="Phosphonate-bd"/>
    <property type="match status" value="1"/>
</dbReference>
<accession>A0ABQ1I8J9</accession>
<comment type="caution">
    <text evidence="5">The sequence shown here is derived from an EMBL/GenBank/DDBJ whole genome shotgun (WGS) entry which is preliminary data.</text>
</comment>
<dbReference type="RefSeq" id="WP_188574134.1">
    <property type="nucleotide sequence ID" value="NZ_BMDZ01000002.1"/>
</dbReference>
<evidence type="ECO:0000256" key="4">
    <source>
        <dbReference type="SAM" id="SignalP"/>
    </source>
</evidence>
<dbReference type="CDD" id="cd13575">
    <property type="entry name" value="PBP2_PnhD"/>
    <property type="match status" value="1"/>
</dbReference>
<keyword evidence="6" id="KW-1185">Reference proteome</keyword>
<protein>
    <submittedName>
        <fullName evidence="5">Phosphonate ABC transporter substrate-binding protein</fullName>
    </submittedName>
</protein>
<comment type="similarity">
    <text evidence="1">Belongs to the phosphate/phosphite/phosphonate binding protein family.</text>
</comment>
<dbReference type="SUPFAM" id="SSF53850">
    <property type="entry name" value="Periplasmic binding protein-like II"/>
    <property type="match status" value="1"/>
</dbReference>
<dbReference type="InterPro" id="IPR017797">
    <property type="entry name" value="Phosphnate-bd"/>
</dbReference>
<evidence type="ECO:0000256" key="2">
    <source>
        <dbReference type="ARBA" id="ARBA00022729"/>
    </source>
</evidence>
<dbReference type="Gene3D" id="3.40.190.10">
    <property type="entry name" value="Periplasmic binding protein-like II"/>
    <property type="match status" value="2"/>
</dbReference>
<dbReference type="EMBL" id="BMDZ01000002">
    <property type="protein sequence ID" value="GGB24603.1"/>
    <property type="molecule type" value="Genomic_DNA"/>
</dbReference>